<dbReference type="EMBL" id="BONW01000042">
    <property type="protein sequence ID" value="GIG92240.1"/>
    <property type="molecule type" value="Genomic_DNA"/>
</dbReference>
<evidence type="ECO:0000313" key="4">
    <source>
        <dbReference type="Proteomes" id="UP000646749"/>
    </source>
</evidence>
<keyword evidence="4" id="KW-1185">Reference proteome</keyword>
<dbReference type="InterPro" id="IPR016084">
    <property type="entry name" value="Haem_Oase-like_multi-hlx"/>
</dbReference>
<dbReference type="Gene3D" id="1.20.910.10">
    <property type="entry name" value="Heme oxygenase-like"/>
    <property type="match status" value="1"/>
</dbReference>
<accession>A0ABQ4EC58</accession>
<evidence type="ECO:0000256" key="1">
    <source>
        <dbReference type="ARBA" id="ARBA00004948"/>
    </source>
</evidence>
<name>A0ABQ4EC58_9ACTN</name>
<evidence type="ECO:0000313" key="3">
    <source>
        <dbReference type="EMBL" id="GIG92240.1"/>
    </source>
</evidence>
<gene>
    <name evidence="3" type="ORF">Pen02_71760</name>
</gene>
<reference evidence="3 4" key="1">
    <citation type="submission" date="2021-01" db="EMBL/GenBank/DDBJ databases">
        <title>Whole genome shotgun sequence of Plantactinospora endophytica NBRC 110450.</title>
        <authorList>
            <person name="Komaki H."/>
            <person name="Tamura T."/>
        </authorList>
    </citation>
    <scope>NUCLEOTIDE SEQUENCE [LARGE SCALE GENOMIC DNA]</scope>
    <source>
        <strain evidence="3 4">NBRC 110450</strain>
    </source>
</reference>
<dbReference type="SUPFAM" id="SSF48613">
    <property type="entry name" value="Heme oxygenase-like"/>
    <property type="match status" value="1"/>
</dbReference>
<feature type="domain" description="Thiaminase-2/PQQC" evidence="2">
    <location>
        <begin position="25"/>
        <end position="212"/>
    </location>
</feature>
<dbReference type="Proteomes" id="UP000646749">
    <property type="component" value="Unassembled WGS sequence"/>
</dbReference>
<comment type="pathway">
    <text evidence="1">Cofactor biosynthesis; thiamine diphosphate biosynthesis.</text>
</comment>
<dbReference type="Pfam" id="PF03070">
    <property type="entry name" value="TENA_THI-4"/>
    <property type="match status" value="1"/>
</dbReference>
<protein>
    <recommendedName>
        <fullName evidence="2">Thiaminase-2/PQQC domain-containing protein</fullName>
    </recommendedName>
</protein>
<comment type="caution">
    <text evidence="3">The sequence shown here is derived from an EMBL/GenBank/DDBJ whole genome shotgun (WGS) entry which is preliminary data.</text>
</comment>
<sequence>MADTARELLESMRTGLTTAPAENRFVSAVVDGRAPLAALAALAAEEHHIVPGDRRAFLLLAARATEPASVDFFSTLARGEGVVLPLLPAMAAGAGMTAPELAGYEPRAGCQAYANHVAWLALNADPAEVALALAVNFAAWGGYCATLARALRDRYGWDDGACAFLDFFATPAPELARQAVDAAQAGLDAGRHFPYARRYARLLHDYETLFWNTLADIPA</sequence>
<dbReference type="InterPro" id="IPR004305">
    <property type="entry name" value="Thiaminase-2/PQQC"/>
</dbReference>
<proteinExistence type="predicted"/>
<dbReference type="RefSeq" id="WP_203870593.1">
    <property type="nucleotide sequence ID" value="NZ_BONW01000042.1"/>
</dbReference>
<organism evidence="3 4">
    <name type="scientific">Plantactinospora endophytica</name>
    <dbReference type="NCBI Taxonomy" id="673535"/>
    <lineage>
        <taxon>Bacteria</taxon>
        <taxon>Bacillati</taxon>
        <taxon>Actinomycetota</taxon>
        <taxon>Actinomycetes</taxon>
        <taxon>Micromonosporales</taxon>
        <taxon>Micromonosporaceae</taxon>
        <taxon>Plantactinospora</taxon>
    </lineage>
</organism>
<evidence type="ECO:0000259" key="2">
    <source>
        <dbReference type="Pfam" id="PF03070"/>
    </source>
</evidence>